<comment type="caution">
    <text evidence="2">The sequence shown here is derived from an EMBL/GenBank/DDBJ whole genome shotgun (WGS) entry which is preliminary data.</text>
</comment>
<dbReference type="InterPro" id="IPR021851">
    <property type="entry name" value="DUF3455"/>
</dbReference>
<dbReference type="PANTHER" id="PTHR35567">
    <property type="entry name" value="MALATE DEHYDROGENASE (AFU_ORTHOLOGUE AFUA_2G13800)"/>
    <property type="match status" value="1"/>
</dbReference>
<dbReference type="Pfam" id="PF11937">
    <property type="entry name" value="DUF3455"/>
    <property type="match status" value="1"/>
</dbReference>
<gene>
    <name evidence="2" type="ORF">JX265_004124</name>
</gene>
<dbReference type="EMBL" id="JAFIMR010000007">
    <property type="protein sequence ID" value="KAI1876598.1"/>
    <property type="molecule type" value="Genomic_DNA"/>
</dbReference>
<accession>A0A9P9WRU2</accession>
<evidence type="ECO:0008006" key="4">
    <source>
        <dbReference type="Google" id="ProtNLM"/>
    </source>
</evidence>
<reference evidence="2" key="1">
    <citation type="submission" date="2021-03" db="EMBL/GenBank/DDBJ databases">
        <title>Revisited historic fungal species revealed as producer of novel bioactive compounds through whole genome sequencing and comparative genomics.</title>
        <authorList>
            <person name="Vignolle G.A."/>
            <person name="Hochenegger N."/>
            <person name="Mach R.L."/>
            <person name="Mach-Aigner A.R."/>
            <person name="Javad Rahimi M."/>
            <person name="Salim K.A."/>
            <person name="Chan C.M."/>
            <person name="Lim L.B.L."/>
            <person name="Cai F."/>
            <person name="Druzhinina I.S."/>
            <person name="U'Ren J.M."/>
            <person name="Derntl C."/>
        </authorList>
    </citation>
    <scope>NUCLEOTIDE SEQUENCE</scope>
    <source>
        <strain evidence="2">TUCIM 5799</strain>
    </source>
</reference>
<protein>
    <recommendedName>
        <fullName evidence="4">Malate dehydrogenase</fullName>
    </recommendedName>
</protein>
<feature type="signal peptide" evidence="1">
    <location>
        <begin position="1"/>
        <end position="18"/>
    </location>
</feature>
<evidence type="ECO:0000256" key="1">
    <source>
        <dbReference type="SAM" id="SignalP"/>
    </source>
</evidence>
<evidence type="ECO:0000313" key="3">
    <source>
        <dbReference type="Proteomes" id="UP000829685"/>
    </source>
</evidence>
<proteinExistence type="predicted"/>
<organism evidence="2 3">
    <name type="scientific">Neoarthrinium moseri</name>
    <dbReference type="NCBI Taxonomy" id="1658444"/>
    <lineage>
        <taxon>Eukaryota</taxon>
        <taxon>Fungi</taxon>
        <taxon>Dikarya</taxon>
        <taxon>Ascomycota</taxon>
        <taxon>Pezizomycotina</taxon>
        <taxon>Sordariomycetes</taxon>
        <taxon>Xylariomycetidae</taxon>
        <taxon>Amphisphaeriales</taxon>
        <taxon>Apiosporaceae</taxon>
        <taxon>Neoarthrinium</taxon>
    </lineage>
</organism>
<feature type="chain" id="PRO_5040228313" description="Malate dehydrogenase" evidence="1">
    <location>
        <begin position="19"/>
        <end position="262"/>
    </location>
</feature>
<dbReference type="PANTHER" id="PTHR35567:SF1">
    <property type="entry name" value="CONSERVED FUNGAL PROTEIN (AFU_ORTHOLOGUE AFUA_1G14230)"/>
    <property type="match status" value="1"/>
</dbReference>
<sequence length="262" mass="27481">MRSSILLASALGALTTIAAPTWPALNMNAAMPGSLDTVSAYFNMLARKVQESRQMTVAPVCDLSKAQLPEAPVPLPPVSAGLTLKHVAVGRGTQNYTCDTTNATAAPVQVGAVATLFNASCVVSSYPDLANMITKMALRFSLTDEEARLGPSNLAISGMHYFTNTTTPFFNLDRPNLQLGEAPSAKLNGTSAPADAAKGPNGEAAVPWLKLKTRDGATGDLQEIYRVETAGGSAPATCAGMPATFEVQYSAQYFFYSGHKST</sequence>
<dbReference type="Proteomes" id="UP000829685">
    <property type="component" value="Unassembled WGS sequence"/>
</dbReference>
<name>A0A9P9WRU2_9PEZI</name>
<keyword evidence="1" id="KW-0732">Signal</keyword>
<keyword evidence="3" id="KW-1185">Reference proteome</keyword>
<evidence type="ECO:0000313" key="2">
    <source>
        <dbReference type="EMBL" id="KAI1876598.1"/>
    </source>
</evidence>
<dbReference type="AlphaFoldDB" id="A0A9P9WRU2"/>